<keyword evidence="5" id="KW-1185">Reference proteome</keyword>
<dbReference type="SUPFAM" id="SSF51658">
    <property type="entry name" value="Xylose isomerase-like"/>
    <property type="match status" value="1"/>
</dbReference>
<evidence type="ECO:0000313" key="4">
    <source>
        <dbReference type="EMBL" id="MEQ6917777.1"/>
    </source>
</evidence>
<evidence type="ECO:0000259" key="3">
    <source>
        <dbReference type="Pfam" id="PF01261"/>
    </source>
</evidence>
<sequence length="268" mass="29850">MIRLAANLSMLFTEHDFLDRFAAAADAGFRGVEYLFPYAYSAEALRTALDENGVEQVLFNLPPGDWEAGERGLASLPGREDEFRDSMVEALHYAEVLGCPRVHAMAGLLPQDADARIQAEAREAHHATYLSNLRFAAEEAAKAGRELLIEPINTRDMPGYFLCRQDQAVAVLESVGADNLRLQFDLYHCQIMEGDLIRHLERLLPHIGHVQIAGVPERHEPDIGEVHYPAVLERLEALGYRGWVGCEYRPAHGTREGLGWGEPHGLVS</sequence>
<dbReference type="EC" id="5.3.1.35" evidence="4"/>
<evidence type="ECO:0000313" key="5">
    <source>
        <dbReference type="Proteomes" id="UP001442468"/>
    </source>
</evidence>
<gene>
    <name evidence="4" type="primary">otnI</name>
    <name evidence="4" type="ORF">ABE960_09610</name>
</gene>
<reference evidence="4 5" key="1">
    <citation type="submission" date="2024-05" db="EMBL/GenBank/DDBJ databases">
        <title>Halomonas sp. SSM6 16S ribosomal RNA gene Genome sequencing and assembly.</title>
        <authorList>
            <person name="Yook S."/>
        </authorList>
    </citation>
    <scope>NUCLEOTIDE SEQUENCE [LARGE SCALE GENOMIC DNA]</scope>
    <source>
        <strain evidence="4 5">SSM6</strain>
    </source>
</reference>
<dbReference type="PIRSF" id="PIRSF006241">
    <property type="entry name" value="HyI"/>
    <property type="match status" value="1"/>
</dbReference>
<dbReference type="InterPro" id="IPR026040">
    <property type="entry name" value="HyI-like"/>
</dbReference>
<comment type="caution">
    <text evidence="4">The sequence shown here is derived from an EMBL/GenBank/DDBJ whole genome shotgun (WGS) entry which is preliminary data.</text>
</comment>
<comment type="similarity">
    <text evidence="2">Belongs to the hyi family.</text>
</comment>
<keyword evidence="1 2" id="KW-0413">Isomerase</keyword>
<dbReference type="InterPro" id="IPR053398">
    <property type="entry name" value="HPT_OtnI_isomerases"/>
</dbReference>
<dbReference type="RefSeq" id="WP_349762046.1">
    <property type="nucleotide sequence ID" value="NZ_JBEGCJ010000004.1"/>
</dbReference>
<dbReference type="Pfam" id="PF01261">
    <property type="entry name" value="AP_endonuc_2"/>
    <property type="match status" value="1"/>
</dbReference>
<proteinExistence type="inferred from homology"/>
<dbReference type="InterPro" id="IPR036237">
    <property type="entry name" value="Xyl_isomerase-like_sf"/>
</dbReference>
<dbReference type="PANTHER" id="PTHR43489">
    <property type="entry name" value="ISOMERASE"/>
    <property type="match status" value="1"/>
</dbReference>
<evidence type="ECO:0000256" key="2">
    <source>
        <dbReference type="PIRNR" id="PIRNR006241"/>
    </source>
</evidence>
<organism evidence="4 5">
    <name type="scientific">Halomonas aquatica</name>
    <dbReference type="NCBI Taxonomy" id="3151123"/>
    <lineage>
        <taxon>Bacteria</taxon>
        <taxon>Pseudomonadati</taxon>
        <taxon>Pseudomonadota</taxon>
        <taxon>Gammaproteobacteria</taxon>
        <taxon>Oceanospirillales</taxon>
        <taxon>Halomonadaceae</taxon>
        <taxon>Halomonas</taxon>
    </lineage>
</organism>
<name>A0ABV1NFE5_9GAMM</name>
<dbReference type="PANTHER" id="PTHR43489:SF13">
    <property type="entry name" value="HYDROXYPYRUVATE ISOMERASE"/>
    <property type="match status" value="1"/>
</dbReference>
<accession>A0ABV1NFE5</accession>
<dbReference type="GO" id="GO:0016853">
    <property type="term" value="F:isomerase activity"/>
    <property type="evidence" value="ECO:0007669"/>
    <property type="project" value="UniProtKB-KW"/>
</dbReference>
<dbReference type="NCBIfam" id="NF043033">
    <property type="entry name" value="OxoTetrIsom"/>
    <property type="match status" value="1"/>
</dbReference>
<evidence type="ECO:0000256" key="1">
    <source>
        <dbReference type="ARBA" id="ARBA00023235"/>
    </source>
</evidence>
<dbReference type="EMBL" id="JBEGCJ010000004">
    <property type="protein sequence ID" value="MEQ6917777.1"/>
    <property type="molecule type" value="Genomic_DNA"/>
</dbReference>
<protein>
    <submittedName>
        <fullName evidence="4">2-oxo-tetronate isomerase</fullName>
        <ecNumber evidence="4">5.3.1.35</ecNumber>
    </submittedName>
</protein>
<dbReference type="InterPro" id="IPR013022">
    <property type="entry name" value="Xyl_isomerase-like_TIM-brl"/>
</dbReference>
<dbReference type="Gene3D" id="3.20.20.150">
    <property type="entry name" value="Divalent-metal-dependent TIM barrel enzymes"/>
    <property type="match status" value="1"/>
</dbReference>
<dbReference type="Proteomes" id="UP001442468">
    <property type="component" value="Unassembled WGS sequence"/>
</dbReference>
<dbReference type="InterPro" id="IPR050417">
    <property type="entry name" value="Sugar_Epim/Isomerase"/>
</dbReference>
<feature type="domain" description="Xylose isomerase-like TIM barrel" evidence="3">
    <location>
        <begin position="21"/>
        <end position="260"/>
    </location>
</feature>